<evidence type="ECO:0000256" key="2">
    <source>
        <dbReference type="ARBA" id="ARBA00023004"/>
    </source>
</evidence>
<keyword evidence="4" id="KW-0812">Transmembrane</keyword>
<comment type="caution">
    <text evidence="6">The sequence shown here is derived from an EMBL/GenBank/DDBJ whole genome shotgun (WGS) entry which is preliminary data.</text>
</comment>
<dbReference type="PANTHER" id="PTHR47435">
    <property type="entry name" value="KELCH REPEAT PROTEIN (AFU_ORTHOLOGUE AFUA_5G12780)"/>
    <property type="match status" value="1"/>
</dbReference>
<accession>A0AAV9V4T0</accession>
<feature type="transmembrane region" description="Helical" evidence="4">
    <location>
        <begin position="495"/>
        <end position="517"/>
    </location>
</feature>
<dbReference type="SUPFAM" id="SSF117281">
    <property type="entry name" value="Kelch motif"/>
    <property type="match status" value="1"/>
</dbReference>
<proteinExistence type="predicted"/>
<keyword evidence="2" id="KW-0408">Iron</keyword>
<feature type="region of interest" description="Disordered" evidence="3">
    <location>
        <begin position="456"/>
        <end position="490"/>
    </location>
</feature>
<evidence type="ECO:0000313" key="6">
    <source>
        <dbReference type="EMBL" id="KAK6354644.1"/>
    </source>
</evidence>
<evidence type="ECO:0000313" key="7">
    <source>
        <dbReference type="Proteomes" id="UP001375240"/>
    </source>
</evidence>
<keyword evidence="5" id="KW-0732">Signal</keyword>
<evidence type="ECO:0008006" key="8">
    <source>
        <dbReference type="Google" id="ProtNLM"/>
    </source>
</evidence>
<reference evidence="6 7" key="1">
    <citation type="submission" date="2019-10" db="EMBL/GenBank/DDBJ databases">
        <authorList>
            <person name="Palmer J.M."/>
        </authorList>
    </citation>
    <scope>NUCLEOTIDE SEQUENCE [LARGE SCALE GENOMIC DNA]</scope>
    <source>
        <strain evidence="6 7">TWF696</strain>
    </source>
</reference>
<sequence length="678" mass="73564">MSTTALKTVLRHTCQFIVLLTISLPFTWGQPNLLPSNFNPAQQFCFRWGHQSAIIDNRLYIDGGFLGLNSLDSTGTRDNTSYAYPDISYHELTTTSRNGTEIGQPPLVTNLRPKPATAPHVGQGTLWPDTVNKKLYLYGGQATYDGEGPPPTDIWMYDAAYDNWEVMNNTDGNGNPVRLFRGASAVAENLGLAYYLGGWVDNKSQPGWEGNNTMIAGLLIYDMVQNTWRNETIPDNVARAEGSMVYVPIGDSGALVFFGGVKSPDGSLSELVGVSMQEIHIYDIATSKWYLQYAGGRVPSSRRQICADVSTTRGRDGSPVYNIYMYGGASGRYNETIQSGWDQVYVLSLPSFVWTRYWPSGGSNPRPRYAHTCNIFNNAQMLIVGGYFPLGGQCDASNQAGVHNLNLGGSEAAGTVWTDFEPSKTDYVIPADVQQSTEGVNPNWTHPDLPKIFAKTPQQAARTPTRALPAATATETPPPSPPPPSSTGSSSRKTIIALAVAIPVALIIVGIIVFMLYRRRKRLQKANPYPELPKSAFTNSAFSSPSDFYNTDSTNDYKELQRPTSVNLQTGLIPDENGSALGLGTLTNPSHGAIPLAPAGPLPIAYLRDPITGSLTPVYDQVIAATSENIVMPEELPAFRSSAELVEAGWQEGSGLLHELQAGSHGKPLPELPGSAYR</sequence>
<dbReference type="EMBL" id="JAVHNQ010000002">
    <property type="protein sequence ID" value="KAK6354644.1"/>
    <property type="molecule type" value="Genomic_DNA"/>
</dbReference>
<evidence type="ECO:0000256" key="1">
    <source>
        <dbReference type="ARBA" id="ARBA00022737"/>
    </source>
</evidence>
<keyword evidence="4" id="KW-1133">Transmembrane helix</keyword>
<dbReference type="Pfam" id="PF24681">
    <property type="entry name" value="Kelch_KLHDC2_KLHL20_DRC7"/>
    <property type="match status" value="1"/>
</dbReference>
<feature type="signal peptide" evidence="5">
    <location>
        <begin position="1"/>
        <end position="29"/>
    </location>
</feature>
<feature type="chain" id="PRO_5044001567" description="Kelch repeat-containing protein" evidence="5">
    <location>
        <begin position="30"/>
        <end position="678"/>
    </location>
</feature>
<feature type="compositionally biased region" description="Pro residues" evidence="3">
    <location>
        <begin position="476"/>
        <end position="485"/>
    </location>
</feature>
<keyword evidence="4" id="KW-0472">Membrane</keyword>
<gene>
    <name evidence="6" type="ORF">TWF696_003784</name>
</gene>
<keyword evidence="7" id="KW-1185">Reference proteome</keyword>
<dbReference type="Proteomes" id="UP001375240">
    <property type="component" value="Unassembled WGS sequence"/>
</dbReference>
<evidence type="ECO:0000256" key="4">
    <source>
        <dbReference type="SAM" id="Phobius"/>
    </source>
</evidence>
<keyword evidence="1" id="KW-0677">Repeat</keyword>
<organism evidence="6 7">
    <name type="scientific">Orbilia brochopaga</name>
    <dbReference type="NCBI Taxonomy" id="3140254"/>
    <lineage>
        <taxon>Eukaryota</taxon>
        <taxon>Fungi</taxon>
        <taxon>Dikarya</taxon>
        <taxon>Ascomycota</taxon>
        <taxon>Pezizomycotina</taxon>
        <taxon>Orbiliomycetes</taxon>
        <taxon>Orbiliales</taxon>
        <taxon>Orbiliaceae</taxon>
        <taxon>Orbilia</taxon>
    </lineage>
</organism>
<dbReference type="Gene3D" id="2.120.10.80">
    <property type="entry name" value="Kelch-type beta propeller"/>
    <property type="match status" value="2"/>
</dbReference>
<dbReference type="AlphaFoldDB" id="A0AAV9V4T0"/>
<dbReference type="InterPro" id="IPR015915">
    <property type="entry name" value="Kelch-typ_b-propeller"/>
</dbReference>
<dbReference type="GO" id="GO:0019760">
    <property type="term" value="P:glucosinolate metabolic process"/>
    <property type="evidence" value="ECO:0007669"/>
    <property type="project" value="UniProtKB-ARBA"/>
</dbReference>
<protein>
    <recommendedName>
        <fullName evidence="8">Kelch repeat-containing protein</fullName>
    </recommendedName>
</protein>
<evidence type="ECO:0000256" key="3">
    <source>
        <dbReference type="SAM" id="MobiDB-lite"/>
    </source>
</evidence>
<feature type="compositionally biased region" description="Low complexity" evidence="3">
    <location>
        <begin position="460"/>
        <end position="475"/>
    </location>
</feature>
<evidence type="ECO:0000256" key="5">
    <source>
        <dbReference type="SAM" id="SignalP"/>
    </source>
</evidence>
<name>A0AAV9V4T0_9PEZI</name>
<dbReference type="PANTHER" id="PTHR47435:SF4">
    <property type="entry name" value="KELCH REPEAT PROTEIN (AFU_ORTHOLOGUE AFUA_5G12780)"/>
    <property type="match status" value="1"/>
</dbReference>